<sequence>MKRNSINFIITIVLAIILSQFLPWWSVMVASFSSALLIPLKKASVFVIPLVAIALFWIVYSWSLSSANDFILAKKIAVLLPLAGNEYLLLLVTGSIGGLAAGVSALFGKQLSLVLKSK</sequence>
<evidence type="ECO:0000256" key="1">
    <source>
        <dbReference type="SAM" id="Phobius"/>
    </source>
</evidence>
<protein>
    <submittedName>
        <fullName evidence="2">Uncharacterized protein</fullName>
    </submittedName>
</protein>
<name>A0A1M5ML41_9FLAO</name>
<dbReference type="RefSeq" id="WP_073083666.1">
    <property type="nucleotide sequence ID" value="NZ_FQWS01000001.1"/>
</dbReference>
<organism evidence="2 3">
    <name type="scientific">Winogradskyella jejuensis</name>
    <dbReference type="NCBI Taxonomy" id="1089305"/>
    <lineage>
        <taxon>Bacteria</taxon>
        <taxon>Pseudomonadati</taxon>
        <taxon>Bacteroidota</taxon>
        <taxon>Flavobacteriia</taxon>
        <taxon>Flavobacteriales</taxon>
        <taxon>Flavobacteriaceae</taxon>
        <taxon>Winogradskyella</taxon>
    </lineage>
</organism>
<keyword evidence="1" id="KW-1133">Transmembrane helix</keyword>
<feature type="transmembrane region" description="Helical" evidence="1">
    <location>
        <begin position="43"/>
        <end position="62"/>
    </location>
</feature>
<keyword evidence="1" id="KW-0812">Transmembrane</keyword>
<gene>
    <name evidence="2" type="ORF">SAMN05444148_0926</name>
</gene>
<dbReference type="Proteomes" id="UP000184522">
    <property type="component" value="Unassembled WGS sequence"/>
</dbReference>
<feature type="transmembrane region" description="Helical" evidence="1">
    <location>
        <begin position="6"/>
        <end position="31"/>
    </location>
</feature>
<keyword evidence="3" id="KW-1185">Reference proteome</keyword>
<evidence type="ECO:0000313" key="3">
    <source>
        <dbReference type="Proteomes" id="UP000184522"/>
    </source>
</evidence>
<accession>A0A1M5ML41</accession>
<reference evidence="3" key="1">
    <citation type="submission" date="2016-11" db="EMBL/GenBank/DDBJ databases">
        <authorList>
            <person name="Varghese N."/>
            <person name="Submissions S."/>
        </authorList>
    </citation>
    <scope>NUCLEOTIDE SEQUENCE [LARGE SCALE GENOMIC DNA]</scope>
    <source>
        <strain evidence="3">DSM 25330</strain>
    </source>
</reference>
<dbReference type="STRING" id="1089305.SAMN05444148_0926"/>
<dbReference type="OrthoDB" id="1525231at2"/>
<keyword evidence="1" id="KW-0472">Membrane</keyword>
<feature type="transmembrane region" description="Helical" evidence="1">
    <location>
        <begin position="87"/>
        <end position="108"/>
    </location>
</feature>
<evidence type="ECO:0000313" key="2">
    <source>
        <dbReference type="EMBL" id="SHG77955.1"/>
    </source>
</evidence>
<dbReference type="EMBL" id="FQWS01000001">
    <property type="protein sequence ID" value="SHG77955.1"/>
    <property type="molecule type" value="Genomic_DNA"/>
</dbReference>
<dbReference type="AlphaFoldDB" id="A0A1M5ML41"/>
<proteinExistence type="predicted"/>